<keyword evidence="1" id="KW-0474">Menaquinone biosynthesis</keyword>
<dbReference type="EC" id="3.2.2.26" evidence="1 2"/>
<dbReference type="GO" id="GO:0008782">
    <property type="term" value="F:adenosylhomocysteine nucleosidase activity"/>
    <property type="evidence" value="ECO:0007669"/>
    <property type="project" value="TreeGrafter"/>
</dbReference>
<evidence type="ECO:0000313" key="4">
    <source>
        <dbReference type="EMBL" id="GGB22646.1"/>
    </source>
</evidence>
<evidence type="ECO:0000313" key="5">
    <source>
        <dbReference type="Proteomes" id="UP000607559"/>
    </source>
</evidence>
<dbReference type="AlphaFoldDB" id="A0A8J2UIJ8"/>
<accession>A0A8J2UIJ8</accession>
<comment type="pathway">
    <text evidence="1">Quinol/quinone metabolism; menaquinone biosynthesis.</text>
</comment>
<dbReference type="SUPFAM" id="SSF53167">
    <property type="entry name" value="Purine and uridine phosphorylases"/>
    <property type="match status" value="1"/>
</dbReference>
<dbReference type="GO" id="GO:0008930">
    <property type="term" value="F:methylthioadenosine nucleosidase activity"/>
    <property type="evidence" value="ECO:0007669"/>
    <property type="project" value="TreeGrafter"/>
</dbReference>
<dbReference type="Gene3D" id="3.40.50.1580">
    <property type="entry name" value="Nucleoside phosphorylase domain"/>
    <property type="match status" value="1"/>
</dbReference>
<keyword evidence="1 4" id="KW-0378">Hydrolase</keyword>
<gene>
    <name evidence="1 4" type="primary">mqnB</name>
    <name evidence="4" type="ORF">GCM10011511_53230</name>
</gene>
<keyword evidence="5" id="KW-1185">Reference proteome</keyword>
<dbReference type="RefSeq" id="WP_188937509.1">
    <property type="nucleotide sequence ID" value="NZ_BMJC01000006.1"/>
</dbReference>
<dbReference type="GO" id="GO:0005829">
    <property type="term" value="C:cytosol"/>
    <property type="evidence" value="ECO:0007669"/>
    <property type="project" value="TreeGrafter"/>
</dbReference>
<dbReference type="HAMAP" id="MF_00991">
    <property type="entry name" value="MqnB"/>
    <property type="match status" value="1"/>
</dbReference>
<protein>
    <recommendedName>
        <fullName evidence="1 2">Futalosine hydrolase</fullName>
        <shortName evidence="1">FL hydrolase</shortName>
        <ecNumber evidence="1 2">3.2.2.26</ecNumber>
    </recommendedName>
    <alternativeName>
        <fullName evidence="1">Futalosine nucleosidase</fullName>
    </alternativeName>
    <alternativeName>
        <fullName evidence="1">Menaquinone biosynthetic enzyme MqnB</fullName>
    </alternativeName>
</protein>
<comment type="catalytic activity">
    <reaction evidence="1">
        <text>futalosine + H2O = dehypoxanthine futalosine + hypoxanthine</text>
        <dbReference type="Rhea" id="RHEA:25904"/>
        <dbReference type="ChEBI" id="CHEBI:15377"/>
        <dbReference type="ChEBI" id="CHEBI:17368"/>
        <dbReference type="ChEBI" id="CHEBI:58863"/>
        <dbReference type="ChEBI" id="CHEBI:58864"/>
        <dbReference type="EC" id="3.2.2.26"/>
    </reaction>
</comment>
<dbReference type="NCBIfam" id="TIGR03664">
    <property type="entry name" value="fut_nucase"/>
    <property type="match status" value="1"/>
</dbReference>
<dbReference type="UniPathway" id="UPA00079"/>
<name>A0A8J2UIJ8_9BACT</name>
<dbReference type="InterPro" id="IPR000845">
    <property type="entry name" value="Nucleoside_phosphorylase_d"/>
</dbReference>
<dbReference type="PANTHER" id="PTHR46832">
    <property type="entry name" value="5'-METHYLTHIOADENOSINE/S-ADENOSYLHOMOCYSTEINE NUCLEOSIDASE"/>
    <property type="match status" value="1"/>
</dbReference>
<feature type="domain" description="Nucleoside phosphorylase" evidence="3">
    <location>
        <begin position="18"/>
        <end position="198"/>
    </location>
</feature>
<dbReference type="GO" id="GO:0009116">
    <property type="term" value="P:nucleoside metabolic process"/>
    <property type="evidence" value="ECO:0007669"/>
    <property type="project" value="InterPro"/>
</dbReference>
<dbReference type="GO" id="GO:0009234">
    <property type="term" value="P:menaquinone biosynthetic process"/>
    <property type="evidence" value="ECO:0007669"/>
    <property type="project" value="UniProtKB-UniRule"/>
</dbReference>
<evidence type="ECO:0000259" key="3">
    <source>
        <dbReference type="Pfam" id="PF01048"/>
    </source>
</evidence>
<dbReference type="EMBL" id="BMJC01000006">
    <property type="protein sequence ID" value="GGB22646.1"/>
    <property type="molecule type" value="Genomic_DNA"/>
</dbReference>
<dbReference type="GO" id="GO:0019284">
    <property type="term" value="P:L-methionine salvage from S-adenosylmethionine"/>
    <property type="evidence" value="ECO:0007669"/>
    <property type="project" value="TreeGrafter"/>
</dbReference>
<dbReference type="InterPro" id="IPR019963">
    <property type="entry name" value="FL_hydrolase_MqnB"/>
</dbReference>
<sequence length="230" mass="25246">MEILLVAATTFEIQPTIDYIRGRAGRDGFPSVTSLITGVGGLATTWALTRQIDSARPDLVIQAGIAGCLAGKQPGEVFVVGDEVLADLGVWEDETFKSLFEMGLADKDAFPFVDGKLVNPHKALLALTALPVVRAITVNEITTDRERIRWHQQNTGAVVESMEGGPLHYVCLQARVPFLQLRAVSNEVGVRDKTRWDIPLAIARLNSALISLLEKLDKHEIFPWLQPLPE</sequence>
<dbReference type="Pfam" id="PF01048">
    <property type="entry name" value="PNP_UDP_1"/>
    <property type="match status" value="1"/>
</dbReference>
<organism evidence="4 5">
    <name type="scientific">Puia dinghuensis</name>
    <dbReference type="NCBI Taxonomy" id="1792502"/>
    <lineage>
        <taxon>Bacteria</taxon>
        <taxon>Pseudomonadati</taxon>
        <taxon>Bacteroidota</taxon>
        <taxon>Chitinophagia</taxon>
        <taxon>Chitinophagales</taxon>
        <taxon>Chitinophagaceae</taxon>
        <taxon>Puia</taxon>
    </lineage>
</organism>
<reference evidence="4" key="1">
    <citation type="journal article" date="2014" name="Int. J. Syst. Evol. Microbiol.">
        <title>Complete genome sequence of Corynebacterium casei LMG S-19264T (=DSM 44701T), isolated from a smear-ripened cheese.</title>
        <authorList>
            <consortium name="US DOE Joint Genome Institute (JGI-PGF)"/>
            <person name="Walter F."/>
            <person name="Albersmeier A."/>
            <person name="Kalinowski J."/>
            <person name="Ruckert C."/>
        </authorList>
    </citation>
    <scope>NUCLEOTIDE SEQUENCE</scope>
    <source>
        <strain evidence="4">CGMCC 1.15448</strain>
    </source>
</reference>
<evidence type="ECO:0000256" key="2">
    <source>
        <dbReference type="NCBIfam" id="TIGR03664"/>
    </source>
</evidence>
<comment type="caution">
    <text evidence="4">The sequence shown here is derived from an EMBL/GenBank/DDBJ whole genome shotgun (WGS) entry which is preliminary data.</text>
</comment>
<comment type="function">
    <text evidence="1">Catalyzes the hydrolysis of futalosine (FL) to dehypoxanthine futalosine (DHFL) and hypoxanthine, a step in the biosynthesis of menaquinone (MK, vitamin K2).</text>
</comment>
<dbReference type="InterPro" id="IPR035994">
    <property type="entry name" value="Nucleoside_phosphorylase_sf"/>
</dbReference>
<dbReference type="Proteomes" id="UP000607559">
    <property type="component" value="Unassembled WGS sequence"/>
</dbReference>
<proteinExistence type="inferred from homology"/>
<reference evidence="4" key="2">
    <citation type="submission" date="2020-09" db="EMBL/GenBank/DDBJ databases">
        <authorList>
            <person name="Sun Q."/>
            <person name="Zhou Y."/>
        </authorList>
    </citation>
    <scope>NUCLEOTIDE SEQUENCE</scope>
    <source>
        <strain evidence="4">CGMCC 1.15448</strain>
    </source>
</reference>
<dbReference type="PANTHER" id="PTHR46832:SF2">
    <property type="entry name" value="FUTALOSINE HYDROLASE"/>
    <property type="match status" value="1"/>
</dbReference>
<evidence type="ECO:0000256" key="1">
    <source>
        <dbReference type="HAMAP-Rule" id="MF_00991"/>
    </source>
</evidence>
<comment type="similarity">
    <text evidence="1">Belongs to the PNP/UDP phosphorylase family. Futalosine hydrolase subfamily.</text>
</comment>